<evidence type="ECO:0000313" key="2">
    <source>
        <dbReference type="Proteomes" id="UP000698752"/>
    </source>
</evidence>
<evidence type="ECO:0000313" key="1">
    <source>
        <dbReference type="EMBL" id="MBR0651179.1"/>
    </source>
</evidence>
<protein>
    <submittedName>
        <fullName evidence="1">DUF2158 domain-containing protein</fullName>
    </submittedName>
</protein>
<dbReference type="Pfam" id="PF09926">
    <property type="entry name" value="DUF2158"/>
    <property type="match status" value="1"/>
</dbReference>
<sequence>MDFSPGDVFKLKSGGPPMTVTHINNGIGGVLVSCAFFDGAQKRQDEAFQPEALKKVPA</sequence>
<name>A0ABS5EJI2_9PROT</name>
<dbReference type="EMBL" id="JAAEDI010000016">
    <property type="protein sequence ID" value="MBR0651179.1"/>
    <property type="molecule type" value="Genomic_DNA"/>
</dbReference>
<proteinExistence type="predicted"/>
<comment type="caution">
    <text evidence="1">The sequence shown here is derived from an EMBL/GenBank/DDBJ whole genome shotgun (WGS) entry which is preliminary data.</text>
</comment>
<keyword evidence="2" id="KW-1185">Reference proteome</keyword>
<organism evidence="1 2">
    <name type="scientific">Neoroseomonas terrae</name>
    <dbReference type="NCBI Taxonomy" id="424799"/>
    <lineage>
        <taxon>Bacteria</taxon>
        <taxon>Pseudomonadati</taxon>
        <taxon>Pseudomonadota</taxon>
        <taxon>Alphaproteobacteria</taxon>
        <taxon>Acetobacterales</taxon>
        <taxon>Acetobacteraceae</taxon>
        <taxon>Neoroseomonas</taxon>
    </lineage>
</organism>
<dbReference type="Proteomes" id="UP000698752">
    <property type="component" value="Unassembled WGS sequence"/>
</dbReference>
<gene>
    <name evidence="1" type="ORF">GXW78_16015</name>
</gene>
<dbReference type="InterPro" id="IPR019226">
    <property type="entry name" value="DUF2158"/>
</dbReference>
<accession>A0ABS5EJI2</accession>
<reference evidence="2" key="1">
    <citation type="journal article" date="2021" name="Syst. Appl. Microbiol.">
        <title>Roseomonas hellenica sp. nov., isolated from roots of wild-growing Alkanna tinctoria.</title>
        <authorList>
            <person name="Rat A."/>
            <person name="Naranjo H.D."/>
            <person name="Lebbe L."/>
            <person name="Cnockaert M."/>
            <person name="Krigas N."/>
            <person name="Grigoriadou K."/>
            <person name="Maloupa E."/>
            <person name="Willems A."/>
        </authorList>
    </citation>
    <scope>NUCLEOTIDE SEQUENCE [LARGE SCALE GENOMIC DNA]</scope>
    <source>
        <strain evidence="2">LMG 31159</strain>
    </source>
</reference>
<dbReference type="RefSeq" id="WP_211869845.1">
    <property type="nucleotide sequence ID" value="NZ_JAAEDI010000016.1"/>
</dbReference>